<evidence type="ECO:0000313" key="3">
    <source>
        <dbReference type="Proteomes" id="UP000602510"/>
    </source>
</evidence>
<proteinExistence type="predicted"/>
<dbReference type="AlphaFoldDB" id="A0A833TAC5"/>
<organism evidence="2 3">
    <name type="scientific">Phytophthora infestans</name>
    <name type="common">Potato late blight agent</name>
    <name type="synonym">Botrytis infestans</name>
    <dbReference type="NCBI Taxonomy" id="4787"/>
    <lineage>
        <taxon>Eukaryota</taxon>
        <taxon>Sar</taxon>
        <taxon>Stramenopiles</taxon>
        <taxon>Oomycota</taxon>
        <taxon>Peronosporomycetes</taxon>
        <taxon>Peronosporales</taxon>
        <taxon>Peronosporaceae</taxon>
        <taxon>Phytophthora</taxon>
    </lineage>
</organism>
<gene>
    <name evidence="2" type="ORF">GN244_ATG08409</name>
</gene>
<keyword evidence="1" id="KW-0472">Membrane</keyword>
<feature type="transmembrane region" description="Helical" evidence="1">
    <location>
        <begin position="239"/>
        <end position="258"/>
    </location>
</feature>
<evidence type="ECO:0000256" key="1">
    <source>
        <dbReference type="SAM" id="Phobius"/>
    </source>
</evidence>
<reference evidence="2" key="1">
    <citation type="submission" date="2020-04" db="EMBL/GenBank/DDBJ databases">
        <title>Hybrid Assembly of Korean Phytophthora infestans isolates.</title>
        <authorList>
            <person name="Prokchorchik M."/>
            <person name="Lee Y."/>
            <person name="Seo J."/>
            <person name="Cho J.-H."/>
            <person name="Park Y.-E."/>
            <person name="Jang D.-C."/>
            <person name="Im J.-S."/>
            <person name="Choi J.-G."/>
            <person name="Park H.-J."/>
            <person name="Lee G.-B."/>
            <person name="Lee Y.-G."/>
            <person name="Hong S.-Y."/>
            <person name="Cho K."/>
            <person name="Sohn K.H."/>
        </authorList>
    </citation>
    <scope>NUCLEOTIDE SEQUENCE</scope>
    <source>
        <strain evidence="2">KR_1_A1</strain>
    </source>
</reference>
<keyword evidence="1" id="KW-1133">Transmembrane helix</keyword>
<dbReference type="Proteomes" id="UP000602510">
    <property type="component" value="Unassembled WGS sequence"/>
</dbReference>
<evidence type="ECO:0000313" key="2">
    <source>
        <dbReference type="EMBL" id="KAF4039404.1"/>
    </source>
</evidence>
<comment type="caution">
    <text evidence="2">The sequence shown here is derived from an EMBL/GenBank/DDBJ whole genome shotgun (WGS) entry which is preliminary data.</text>
</comment>
<dbReference type="EMBL" id="WSZM01000175">
    <property type="protein sequence ID" value="KAF4039404.1"/>
    <property type="molecule type" value="Genomic_DNA"/>
</dbReference>
<protein>
    <submittedName>
        <fullName evidence="2">Uncharacterized protein</fullName>
    </submittedName>
</protein>
<keyword evidence="3" id="KW-1185">Reference proteome</keyword>
<keyword evidence="1" id="KW-0812">Transmembrane</keyword>
<sequence>MMSSTYFLNSFLVRLFRVSLLFFGCLLFVPVKSFSLDVLILLACQYEFWFITALNTVNWAGSGMIFETSERSRVTSSQSVVLIDANYRTFPTAVKCELSSYEIGKLTLPSRQAVVFTASTLSVFAVKKAYTKNHRMRTRRHDRESDPDTAQGLHTVRWFARSTETKTLWFREKVWTHSLWCVDDQNPHGVGSKIQTSRCCVKHPELKLAPRDPLIVDARNVVLPGNLLKWVENPCAQSALYIAGVVGLSATAIVWIMIPCHQ</sequence>
<accession>A0A833TAC5</accession>
<name>A0A833TAC5_PHYIN</name>